<comment type="subcellular location">
    <subcellularLocation>
        <location evidence="1">Chromosome</location>
        <location evidence="1">Centromere</location>
        <location evidence="1">Kinetochore</location>
    </subcellularLocation>
</comment>
<evidence type="ECO:0000256" key="4">
    <source>
        <dbReference type="ARBA" id="ARBA00023328"/>
    </source>
</evidence>
<dbReference type="PROSITE" id="PS50011">
    <property type="entry name" value="PROTEIN_KINASE_DOM"/>
    <property type="match status" value="1"/>
</dbReference>
<dbReference type="Proteomes" id="UP001418222">
    <property type="component" value="Unassembled WGS sequence"/>
</dbReference>
<dbReference type="PROSITE" id="PS00108">
    <property type="entry name" value="PROTEIN_KINASE_ST"/>
    <property type="match status" value="1"/>
</dbReference>
<evidence type="ECO:0000256" key="1">
    <source>
        <dbReference type="ARBA" id="ARBA00004629"/>
    </source>
</evidence>
<dbReference type="GO" id="GO:0007094">
    <property type="term" value="P:mitotic spindle assembly checkpoint signaling"/>
    <property type="evidence" value="ECO:0007669"/>
    <property type="project" value="InterPro"/>
</dbReference>
<dbReference type="SMART" id="SM00220">
    <property type="entry name" value="S_TKc"/>
    <property type="match status" value="1"/>
</dbReference>
<gene>
    <name evidence="6" type="primary">PDPK1</name>
    <name evidence="6" type="ORF">KSP39_PZI009422</name>
</gene>
<dbReference type="Pfam" id="PF00069">
    <property type="entry name" value="Pkinase"/>
    <property type="match status" value="1"/>
</dbReference>
<dbReference type="GO" id="GO:0005524">
    <property type="term" value="F:ATP binding"/>
    <property type="evidence" value="ECO:0007669"/>
    <property type="project" value="InterPro"/>
</dbReference>
<proteinExistence type="predicted"/>
<dbReference type="EMBL" id="JBBWWQ010000007">
    <property type="protein sequence ID" value="KAK8943095.1"/>
    <property type="molecule type" value="Genomic_DNA"/>
</dbReference>
<dbReference type="GO" id="GO:0004672">
    <property type="term" value="F:protein kinase activity"/>
    <property type="evidence" value="ECO:0007669"/>
    <property type="project" value="InterPro"/>
</dbReference>
<comment type="caution">
    <text evidence="6">The sequence shown here is derived from an EMBL/GenBank/DDBJ whole genome shotgun (WGS) entry which is preliminary data.</text>
</comment>
<dbReference type="InterPro" id="IPR015661">
    <property type="entry name" value="Bub1/Mad3"/>
</dbReference>
<keyword evidence="3" id="KW-0995">Kinetochore</keyword>
<dbReference type="SUPFAM" id="SSF56112">
    <property type="entry name" value="Protein kinase-like (PK-like)"/>
    <property type="match status" value="1"/>
</dbReference>
<keyword evidence="6" id="KW-0808">Transferase</keyword>
<reference evidence="6 7" key="1">
    <citation type="journal article" date="2022" name="Nat. Plants">
        <title>Genomes of leafy and leafless Platanthera orchids illuminate the evolution of mycoheterotrophy.</title>
        <authorList>
            <person name="Li M.H."/>
            <person name="Liu K.W."/>
            <person name="Li Z."/>
            <person name="Lu H.C."/>
            <person name="Ye Q.L."/>
            <person name="Zhang D."/>
            <person name="Wang J.Y."/>
            <person name="Li Y.F."/>
            <person name="Zhong Z.M."/>
            <person name="Liu X."/>
            <person name="Yu X."/>
            <person name="Liu D.K."/>
            <person name="Tu X.D."/>
            <person name="Liu B."/>
            <person name="Hao Y."/>
            <person name="Liao X.Y."/>
            <person name="Jiang Y.T."/>
            <person name="Sun W.H."/>
            <person name="Chen J."/>
            <person name="Chen Y.Q."/>
            <person name="Ai Y."/>
            <person name="Zhai J.W."/>
            <person name="Wu S.S."/>
            <person name="Zhou Z."/>
            <person name="Hsiao Y.Y."/>
            <person name="Wu W.L."/>
            <person name="Chen Y.Y."/>
            <person name="Lin Y.F."/>
            <person name="Hsu J.L."/>
            <person name="Li C.Y."/>
            <person name="Wang Z.W."/>
            <person name="Zhao X."/>
            <person name="Zhong W.Y."/>
            <person name="Ma X.K."/>
            <person name="Ma L."/>
            <person name="Huang J."/>
            <person name="Chen G.Z."/>
            <person name="Huang M.Z."/>
            <person name="Huang L."/>
            <person name="Peng D.H."/>
            <person name="Luo Y.B."/>
            <person name="Zou S.Q."/>
            <person name="Chen S.P."/>
            <person name="Lan S."/>
            <person name="Tsai W.C."/>
            <person name="Van de Peer Y."/>
            <person name="Liu Z.J."/>
        </authorList>
    </citation>
    <scope>NUCLEOTIDE SEQUENCE [LARGE SCALE GENOMIC DNA]</scope>
    <source>
        <strain evidence="6">Lor287</strain>
    </source>
</reference>
<name>A0AAP0G840_9ASPA</name>
<dbReference type="InterPro" id="IPR000719">
    <property type="entry name" value="Prot_kinase_dom"/>
</dbReference>
<keyword evidence="4" id="KW-0137">Centromere</keyword>
<protein>
    <submittedName>
        <fullName evidence="6">3-phosphoinositide-dependent protein kinase 1</fullName>
    </submittedName>
</protein>
<evidence type="ECO:0000259" key="5">
    <source>
        <dbReference type="PROSITE" id="PS50011"/>
    </source>
</evidence>
<keyword evidence="6" id="KW-0418">Kinase</keyword>
<dbReference type="GO" id="GO:0000776">
    <property type="term" value="C:kinetochore"/>
    <property type="evidence" value="ECO:0007669"/>
    <property type="project" value="UniProtKB-KW"/>
</dbReference>
<feature type="domain" description="Protein kinase" evidence="5">
    <location>
        <begin position="92"/>
        <end position="283"/>
    </location>
</feature>
<keyword evidence="7" id="KW-1185">Reference proteome</keyword>
<organism evidence="6 7">
    <name type="scientific">Platanthera zijinensis</name>
    <dbReference type="NCBI Taxonomy" id="2320716"/>
    <lineage>
        <taxon>Eukaryota</taxon>
        <taxon>Viridiplantae</taxon>
        <taxon>Streptophyta</taxon>
        <taxon>Embryophyta</taxon>
        <taxon>Tracheophyta</taxon>
        <taxon>Spermatophyta</taxon>
        <taxon>Magnoliopsida</taxon>
        <taxon>Liliopsida</taxon>
        <taxon>Asparagales</taxon>
        <taxon>Orchidaceae</taxon>
        <taxon>Orchidoideae</taxon>
        <taxon>Orchideae</taxon>
        <taxon>Orchidinae</taxon>
        <taxon>Platanthera</taxon>
    </lineage>
</organism>
<dbReference type="GO" id="GO:0051754">
    <property type="term" value="P:meiotic sister chromatid cohesion, centromeric"/>
    <property type="evidence" value="ECO:0007669"/>
    <property type="project" value="TreeGrafter"/>
</dbReference>
<dbReference type="GO" id="GO:0032991">
    <property type="term" value="C:protein-containing complex"/>
    <property type="evidence" value="ECO:0007669"/>
    <property type="project" value="UniProtKB-ARBA"/>
</dbReference>
<dbReference type="InterPro" id="IPR008271">
    <property type="entry name" value="Ser/Thr_kinase_AS"/>
</dbReference>
<dbReference type="InterPro" id="IPR011009">
    <property type="entry name" value="Kinase-like_dom_sf"/>
</dbReference>
<evidence type="ECO:0000256" key="2">
    <source>
        <dbReference type="ARBA" id="ARBA00022454"/>
    </source>
</evidence>
<evidence type="ECO:0000313" key="7">
    <source>
        <dbReference type="Proteomes" id="UP001418222"/>
    </source>
</evidence>
<dbReference type="PANTHER" id="PTHR14030">
    <property type="entry name" value="MITOTIC CHECKPOINT SERINE/THREONINE-PROTEIN KINASE BUB1"/>
    <property type="match status" value="1"/>
</dbReference>
<evidence type="ECO:0000256" key="3">
    <source>
        <dbReference type="ARBA" id="ARBA00022838"/>
    </source>
</evidence>
<dbReference type="AlphaFoldDB" id="A0AAP0G840"/>
<keyword evidence="2" id="KW-0158">Chromosome</keyword>
<sequence>MLCLWDPYRLDLEDKVNFQAGVLIRICIREHVSRIRSDVWPHLAGITQWLVSLFVLNSLGERSALEDPVSGCLARACLSIASLYFLNVGKKYQIKGCSGVGGFAKVYKALVESNPDDIVALKIQRPSFPWEFYMYRLLDERIPSEERSSFGFAHRAHIYTDSSILVINYLPHGNLQDAINSHLVAQKVMDEVLCVYYSIEMLRMLEALHSVGIIHGDFKPDNLLIRYAGGLGDLSARPVRTGLMASQVGNGAAVSLCSGGLGGLCGQRRRLARPGCVQPAVSS</sequence>
<accession>A0AAP0G840</accession>
<evidence type="ECO:0000313" key="6">
    <source>
        <dbReference type="EMBL" id="KAK8943095.1"/>
    </source>
</evidence>
<dbReference type="PANTHER" id="PTHR14030:SF4">
    <property type="entry name" value="BUB1 KINASE, ISOFORM A-RELATED"/>
    <property type="match status" value="1"/>
</dbReference>
<dbReference type="Gene3D" id="1.10.510.10">
    <property type="entry name" value="Transferase(Phosphotransferase) domain 1"/>
    <property type="match status" value="1"/>
</dbReference>